<dbReference type="Proteomes" id="UP001189429">
    <property type="component" value="Unassembled WGS sequence"/>
</dbReference>
<evidence type="ECO:0000313" key="1">
    <source>
        <dbReference type="EMBL" id="CAK0848914.1"/>
    </source>
</evidence>
<dbReference type="InterPro" id="IPR029058">
    <property type="entry name" value="AB_hydrolase_fold"/>
</dbReference>
<feature type="non-terminal residue" evidence="1">
    <location>
        <position position="1"/>
    </location>
</feature>
<evidence type="ECO:0000313" key="2">
    <source>
        <dbReference type="Proteomes" id="UP001189429"/>
    </source>
</evidence>
<dbReference type="SUPFAM" id="SSF53474">
    <property type="entry name" value="alpha/beta-Hydrolases"/>
    <property type="match status" value="1"/>
</dbReference>
<reference evidence="1" key="1">
    <citation type="submission" date="2023-10" db="EMBL/GenBank/DDBJ databases">
        <authorList>
            <person name="Chen Y."/>
            <person name="Shah S."/>
            <person name="Dougan E. K."/>
            <person name="Thang M."/>
            <person name="Chan C."/>
        </authorList>
    </citation>
    <scope>NUCLEOTIDE SEQUENCE [LARGE SCALE GENOMIC DNA]</scope>
</reference>
<proteinExistence type="predicted"/>
<gene>
    <name evidence="1" type="ORF">PCOR1329_LOCUS41745</name>
</gene>
<accession>A0ABN9TS26</accession>
<sequence>EPSMEATASHSEPLAPALSASQRYLMGALRHASTDGHAAVGKVKASLAAARFAKPAPKNDENQSVNVKPLQVPQKDVPRSRTGSMGWTRQIEATARWRMCSRGRCVWQDWLKYSRHGSFHRCPPLSLVRHGFGVQRHLDLDSHRRVYHGHLTLALATQQFSNLFDRAWSNVLADLRSTIEAYYAPRQVQSQGLLAQSELNWGPAAFAQMGADEDLVKHVHFIMAFTWPPRAVAAVACRWPPAYLQPAMAGDVAVPGKAVLARVLNLTRRRKPVPSTSATTTSVPQKSAVQREWQRRVQWAVATPAQRTFVAVGDFNFAENPSQSDLIPRPGRQLTRNDDIEVAADIPTHFSHRHQVFTAAGRSFAPPPPTFAPCLNCQLSVAQEAASLADVCLGDHVVAEFAVDGDLATAAELARNELQRLALGTGDSICSRVAAFHSMIRMWLFALIERMRLPLGRLAAIKSRRAFAFACASIGEDIIPLLLISSGAMQGWAPSSTPTAMTVRAAATGPFGPPPCWRDPRAIVQFLRHRARAPAPPKVAAAPRRAVAADALRAAELAAELPKKPRLQWVCALSLAANFAQTGCALRCRSECVPGVLGSRRRVELDGVRKPRAGNTLGGDFTVQFQVAYSSLLRGSAIIAGQPYHCALTFFRGEGGSKPPYDHCKSKPGIVNVSQLVEYAKDEAAAGSIDDLSNLKSARVYLFEGTEDSLYRGNAKLVKEFFSHFLDPVAQMKSDEDLPCAVLGMTSPFLAGLRVDITSKIERMLPCTGLSVGG</sequence>
<comment type="caution">
    <text evidence="1">The sequence shown here is derived from an EMBL/GenBank/DDBJ whole genome shotgun (WGS) entry which is preliminary data.</text>
</comment>
<keyword evidence="2" id="KW-1185">Reference proteome</keyword>
<organism evidence="1 2">
    <name type="scientific">Prorocentrum cordatum</name>
    <dbReference type="NCBI Taxonomy" id="2364126"/>
    <lineage>
        <taxon>Eukaryota</taxon>
        <taxon>Sar</taxon>
        <taxon>Alveolata</taxon>
        <taxon>Dinophyceae</taxon>
        <taxon>Prorocentrales</taxon>
        <taxon>Prorocentraceae</taxon>
        <taxon>Prorocentrum</taxon>
    </lineage>
</organism>
<dbReference type="EMBL" id="CAUYUJ010015020">
    <property type="protein sequence ID" value="CAK0848914.1"/>
    <property type="molecule type" value="Genomic_DNA"/>
</dbReference>
<name>A0ABN9TS26_9DINO</name>
<protein>
    <submittedName>
        <fullName evidence="1">Uncharacterized protein</fullName>
    </submittedName>
</protein>